<dbReference type="EMBL" id="VUJU01010368">
    <property type="protein sequence ID" value="KAF0714582.1"/>
    <property type="molecule type" value="Genomic_DNA"/>
</dbReference>
<comment type="caution">
    <text evidence="1">The sequence shown here is derived from an EMBL/GenBank/DDBJ whole genome shotgun (WGS) entry which is preliminary data.</text>
</comment>
<accession>A0A6G0W1G2</accession>
<dbReference type="InterPro" id="IPR012337">
    <property type="entry name" value="RNaseH-like_sf"/>
</dbReference>
<keyword evidence="2" id="KW-1185">Reference proteome</keyword>
<protein>
    <submittedName>
        <fullName evidence="1">Dimer Tnp hAT domain-containing protein</fullName>
    </submittedName>
</protein>
<dbReference type="Proteomes" id="UP000478052">
    <property type="component" value="Unassembled WGS sequence"/>
</dbReference>
<gene>
    <name evidence="1" type="ORF">FWK35_00025598</name>
</gene>
<sequence>MQLFTAVCSSAGIERLFSSFGFIHSKSRNRLGVEKCSKLVTIFKHLNKFTICIIRFQLFQLCFHCIKGIYNIIISCFQLVKLKEIITYILKHVDKKPLI</sequence>
<evidence type="ECO:0000313" key="1">
    <source>
        <dbReference type="EMBL" id="KAF0714582.1"/>
    </source>
</evidence>
<organism evidence="1 2">
    <name type="scientific">Aphis craccivora</name>
    <name type="common">Cowpea aphid</name>
    <dbReference type="NCBI Taxonomy" id="307492"/>
    <lineage>
        <taxon>Eukaryota</taxon>
        <taxon>Metazoa</taxon>
        <taxon>Ecdysozoa</taxon>
        <taxon>Arthropoda</taxon>
        <taxon>Hexapoda</taxon>
        <taxon>Insecta</taxon>
        <taxon>Pterygota</taxon>
        <taxon>Neoptera</taxon>
        <taxon>Paraneoptera</taxon>
        <taxon>Hemiptera</taxon>
        <taxon>Sternorrhyncha</taxon>
        <taxon>Aphidomorpha</taxon>
        <taxon>Aphidoidea</taxon>
        <taxon>Aphididae</taxon>
        <taxon>Aphidini</taxon>
        <taxon>Aphis</taxon>
        <taxon>Aphis</taxon>
    </lineage>
</organism>
<dbReference type="OrthoDB" id="6625919at2759"/>
<evidence type="ECO:0000313" key="2">
    <source>
        <dbReference type="Proteomes" id="UP000478052"/>
    </source>
</evidence>
<name>A0A6G0W1G2_APHCR</name>
<dbReference type="AlphaFoldDB" id="A0A6G0W1G2"/>
<dbReference type="SUPFAM" id="SSF53098">
    <property type="entry name" value="Ribonuclease H-like"/>
    <property type="match status" value="1"/>
</dbReference>
<reference evidence="1 2" key="1">
    <citation type="submission" date="2019-08" db="EMBL/GenBank/DDBJ databases">
        <title>Whole genome of Aphis craccivora.</title>
        <authorList>
            <person name="Voronova N.V."/>
            <person name="Shulinski R.S."/>
            <person name="Bandarenka Y.V."/>
            <person name="Zhorov D.G."/>
            <person name="Warner D."/>
        </authorList>
    </citation>
    <scope>NUCLEOTIDE SEQUENCE [LARGE SCALE GENOMIC DNA]</scope>
    <source>
        <strain evidence="1">180601</strain>
        <tissue evidence="1">Whole Body</tissue>
    </source>
</reference>
<proteinExistence type="predicted"/>